<dbReference type="AlphaFoldDB" id="A0A4Y8AQW1"/>
<evidence type="ECO:0000313" key="2">
    <source>
        <dbReference type="Proteomes" id="UP000298517"/>
    </source>
</evidence>
<keyword evidence="2" id="KW-1185">Reference proteome</keyword>
<dbReference type="OrthoDB" id="1014491at2"/>
<sequence>MRQIIVLFLLIMNLISFKSQGQTVIYSNKVEKDIFQIELYSDQTIQHQNLEKAVYWSLPSALFRFGLSDRIELQLVTPFTLEQIYNNNNIETNHYMNSTQVGVLINLIKQQNAIPEISFTYRSIIPFKENTVETISHLVSLNFSNKIYQDFNVNYNLKYKIIPETSDIKQVVINLGYNISSKSQLFIESSAELISDEIASNFITGGLSHTLRKNLYLNLYYGNCLKQNTSLAGGILTWRFNTKKVNS</sequence>
<name>A0A4Y8AQW1_9FLAO</name>
<proteinExistence type="predicted"/>
<protein>
    <recommendedName>
        <fullName evidence="3">DUF2490 domain-containing protein</fullName>
    </recommendedName>
</protein>
<organism evidence="1 2">
    <name type="scientific">Gramella jeungdoensis</name>
    <dbReference type="NCBI Taxonomy" id="708091"/>
    <lineage>
        <taxon>Bacteria</taxon>
        <taxon>Pseudomonadati</taxon>
        <taxon>Bacteroidota</taxon>
        <taxon>Flavobacteriia</taxon>
        <taxon>Flavobacteriales</taxon>
        <taxon>Flavobacteriaceae</taxon>
        <taxon>Christiangramia</taxon>
    </lineage>
</organism>
<dbReference type="EMBL" id="SNQI01000005">
    <property type="protein sequence ID" value="TEW72544.1"/>
    <property type="molecule type" value="Genomic_DNA"/>
</dbReference>
<accession>A0A4Y8AQW1</accession>
<evidence type="ECO:0000313" key="1">
    <source>
        <dbReference type="EMBL" id="TEW72544.1"/>
    </source>
</evidence>
<evidence type="ECO:0008006" key="3">
    <source>
        <dbReference type="Google" id="ProtNLM"/>
    </source>
</evidence>
<gene>
    <name evidence="1" type="ORF">E2488_13930</name>
</gene>
<reference evidence="1 2" key="1">
    <citation type="journal article" date="2011" name="J. Microbiol.">
        <title>Gramella jeungdoensis sp. nov., isolated from a solar saltern in Korea.</title>
        <authorList>
            <person name="Joung Y."/>
            <person name="Kim H."/>
            <person name="Jang T."/>
            <person name="Ahn T.S."/>
            <person name="Joh K."/>
        </authorList>
    </citation>
    <scope>NUCLEOTIDE SEQUENCE [LARGE SCALE GENOMIC DNA]</scope>
    <source>
        <strain evidence="1 2">KCTC 23123</strain>
    </source>
</reference>
<dbReference type="Proteomes" id="UP000298517">
    <property type="component" value="Unassembled WGS sequence"/>
</dbReference>
<comment type="caution">
    <text evidence="1">The sequence shown here is derived from an EMBL/GenBank/DDBJ whole genome shotgun (WGS) entry which is preliminary data.</text>
</comment>
<dbReference type="RefSeq" id="WP_134248988.1">
    <property type="nucleotide sequence ID" value="NZ_SNQI01000005.1"/>
</dbReference>